<dbReference type="GO" id="GO:0016020">
    <property type="term" value="C:membrane"/>
    <property type="evidence" value="ECO:0007669"/>
    <property type="project" value="UniProtKB-SubCell"/>
</dbReference>
<reference evidence="15 17" key="1">
    <citation type="journal article" date="2011" name="Nature">
        <title>The Medicago genome provides insight into the evolution of rhizobial symbioses.</title>
        <authorList>
            <person name="Young N.D."/>
            <person name="Debelle F."/>
            <person name="Oldroyd G.E."/>
            <person name="Geurts R."/>
            <person name="Cannon S.B."/>
            <person name="Udvardi M.K."/>
            <person name="Benedito V.A."/>
            <person name="Mayer K.F."/>
            <person name="Gouzy J."/>
            <person name="Schoof H."/>
            <person name="Van de Peer Y."/>
            <person name="Proost S."/>
            <person name="Cook D.R."/>
            <person name="Meyers B.C."/>
            <person name="Spannagl M."/>
            <person name="Cheung F."/>
            <person name="De Mita S."/>
            <person name="Krishnakumar V."/>
            <person name="Gundlach H."/>
            <person name="Zhou S."/>
            <person name="Mudge J."/>
            <person name="Bharti A.K."/>
            <person name="Murray J.D."/>
            <person name="Naoumkina M.A."/>
            <person name="Rosen B."/>
            <person name="Silverstein K.A."/>
            <person name="Tang H."/>
            <person name="Rombauts S."/>
            <person name="Zhao P.X."/>
            <person name="Zhou P."/>
            <person name="Barbe V."/>
            <person name="Bardou P."/>
            <person name="Bechner M."/>
            <person name="Bellec A."/>
            <person name="Berger A."/>
            <person name="Berges H."/>
            <person name="Bidwell S."/>
            <person name="Bisseling T."/>
            <person name="Choisne N."/>
            <person name="Couloux A."/>
            <person name="Denny R."/>
            <person name="Deshpande S."/>
            <person name="Dai X."/>
            <person name="Doyle J.J."/>
            <person name="Dudez A.M."/>
            <person name="Farmer A.D."/>
            <person name="Fouteau S."/>
            <person name="Franken C."/>
            <person name="Gibelin C."/>
            <person name="Gish J."/>
            <person name="Goldstein S."/>
            <person name="Gonzalez A.J."/>
            <person name="Green P.J."/>
            <person name="Hallab A."/>
            <person name="Hartog M."/>
            <person name="Hua A."/>
            <person name="Humphray S.J."/>
            <person name="Jeong D.H."/>
            <person name="Jing Y."/>
            <person name="Jocker A."/>
            <person name="Kenton S.M."/>
            <person name="Kim D.J."/>
            <person name="Klee K."/>
            <person name="Lai H."/>
            <person name="Lang C."/>
            <person name="Lin S."/>
            <person name="Macmil S.L."/>
            <person name="Magdelenat G."/>
            <person name="Matthews L."/>
            <person name="McCorrison J."/>
            <person name="Monaghan E.L."/>
            <person name="Mun J.H."/>
            <person name="Najar F.Z."/>
            <person name="Nicholson C."/>
            <person name="Noirot C."/>
            <person name="O'Bleness M."/>
            <person name="Paule C.R."/>
            <person name="Poulain J."/>
            <person name="Prion F."/>
            <person name="Qin B."/>
            <person name="Qu C."/>
            <person name="Retzel E.F."/>
            <person name="Riddle C."/>
            <person name="Sallet E."/>
            <person name="Samain S."/>
            <person name="Samson N."/>
            <person name="Sanders I."/>
            <person name="Saurat O."/>
            <person name="Scarpelli C."/>
            <person name="Schiex T."/>
            <person name="Segurens B."/>
            <person name="Severin A.J."/>
            <person name="Sherrier D.J."/>
            <person name="Shi R."/>
            <person name="Sims S."/>
            <person name="Singer S.R."/>
            <person name="Sinharoy S."/>
            <person name="Sterck L."/>
            <person name="Viollet A."/>
            <person name="Wang B.B."/>
            <person name="Wang K."/>
            <person name="Wang M."/>
            <person name="Wang X."/>
            <person name="Warfsmann J."/>
            <person name="Weissenbach J."/>
            <person name="White D.D."/>
            <person name="White J.D."/>
            <person name="Wiley G.B."/>
            <person name="Wincker P."/>
            <person name="Xing Y."/>
            <person name="Yang L."/>
            <person name="Yao Z."/>
            <person name="Ying F."/>
            <person name="Zhai J."/>
            <person name="Zhou L."/>
            <person name="Zuber A."/>
            <person name="Denarie J."/>
            <person name="Dixon R.A."/>
            <person name="May G.D."/>
            <person name="Schwartz D.C."/>
            <person name="Rogers J."/>
            <person name="Quetier F."/>
            <person name="Town C.D."/>
            <person name="Roe B.A."/>
        </authorList>
    </citation>
    <scope>NUCLEOTIDE SEQUENCE [LARGE SCALE GENOMIC DNA]</scope>
    <source>
        <strain evidence="15">A17</strain>
        <strain evidence="16 17">cv. Jemalong A17</strain>
    </source>
</reference>
<dbReference type="EnsemblPlants" id="AES77995">
    <property type="protein sequence ID" value="AES77995"/>
    <property type="gene ID" value="MTR_7g022760"/>
</dbReference>
<dbReference type="GO" id="GO:0004674">
    <property type="term" value="F:protein serine/threonine kinase activity"/>
    <property type="evidence" value="ECO:0007669"/>
    <property type="project" value="UniProtKB-EC"/>
</dbReference>
<keyword evidence="3" id="KW-0597">Phosphoprotein</keyword>
<dbReference type="PANTHER" id="PTHR47984:SF16">
    <property type="entry name" value="BRASSINOSTEROID INSENSITIVE 1-ASSOCIATED RECEPTOR KINASE"/>
    <property type="match status" value="1"/>
</dbReference>
<evidence type="ECO:0000256" key="6">
    <source>
        <dbReference type="ARBA" id="ARBA00022741"/>
    </source>
</evidence>
<keyword evidence="9 14" id="KW-1133">Transmembrane helix</keyword>
<evidence type="ECO:0000313" key="15">
    <source>
        <dbReference type="EMBL" id="AES77995.1"/>
    </source>
</evidence>
<reference evidence="16" key="3">
    <citation type="submission" date="2015-04" db="UniProtKB">
        <authorList>
            <consortium name="EnsemblPlants"/>
        </authorList>
    </citation>
    <scope>IDENTIFICATION</scope>
    <source>
        <strain evidence="16">cv. Jemalong A17</strain>
    </source>
</reference>
<comment type="catalytic activity">
    <reaction evidence="12">
        <text>L-seryl-[protein] + ATP = O-phospho-L-seryl-[protein] + ADP + H(+)</text>
        <dbReference type="Rhea" id="RHEA:17989"/>
        <dbReference type="Rhea" id="RHEA-COMP:9863"/>
        <dbReference type="Rhea" id="RHEA-COMP:11604"/>
        <dbReference type="ChEBI" id="CHEBI:15378"/>
        <dbReference type="ChEBI" id="CHEBI:29999"/>
        <dbReference type="ChEBI" id="CHEBI:30616"/>
        <dbReference type="ChEBI" id="CHEBI:83421"/>
        <dbReference type="ChEBI" id="CHEBI:456216"/>
        <dbReference type="EC" id="2.7.11.1"/>
    </reaction>
</comment>
<evidence type="ECO:0000256" key="3">
    <source>
        <dbReference type="ARBA" id="ARBA00022553"/>
    </source>
</evidence>
<sequence>MSIFDGTFLNTQLSKHTSIFFLRLWVVIGILIGVTIVFILFLISLCVVSHRCPLRTGDYKITRSTHARPTNSSIPKIHADIGRQEHRVAVKFDKVSSGESKGIMGSGCEMTSAFESGSRWYTLRELEDDTCRLCPKNIHGEGDYGIAYYGVLIEDTKVAVKNLLNNKGCHGTHGSVLRSATVLILFLSTRPPRPPQQQPPASDSIDFNNNHHQHPQQYPRTPTRSSSFTSLKGCCCLFLLLSFLELLTLAIFLIIHLVVKTKKPQFDLQQVGVQYMGITNLRKGTRQHKGRSNMCTTMVTTSLRSVLSNYQDMTTKSLTSLRSGLKKKKRGFSVTIQMDTKVKMKME</sequence>
<feature type="transmembrane region" description="Helical" evidence="14">
    <location>
        <begin position="20"/>
        <end position="45"/>
    </location>
</feature>
<keyword evidence="7 15" id="KW-0418">Kinase</keyword>
<evidence type="ECO:0000256" key="1">
    <source>
        <dbReference type="ARBA" id="ARBA00004167"/>
    </source>
</evidence>
<evidence type="ECO:0000256" key="11">
    <source>
        <dbReference type="ARBA" id="ARBA00047899"/>
    </source>
</evidence>
<evidence type="ECO:0000313" key="17">
    <source>
        <dbReference type="Proteomes" id="UP000002051"/>
    </source>
</evidence>
<feature type="compositionally biased region" description="Polar residues" evidence="13">
    <location>
        <begin position="205"/>
        <end position="218"/>
    </location>
</feature>
<keyword evidence="5 14" id="KW-0812">Transmembrane</keyword>
<dbReference type="HOGENOM" id="CLU_800167_0_0_1"/>
<evidence type="ECO:0000256" key="14">
    <source>
        <dbReference type="SAM" id="Phobius"/>
    </source>
</evidence>
<accession>G7KVM8</accession>
<evidence type="ECO:0000256" key="10">
    <source>
        <dbReference type="ARBA" id="ARBA00023136"/>
    </source>
</evidence>
<evidence type="ECO:0000256" key="9">
    <source>
        <dbReference type="ARBA" id="ARBA00022989"/>
    </source>
</evidence>
<dbReference type="AlphaFoldDB" id="G7KVM8"/>
<reference evidence="15 17" key="2">
    <citation type="journal article" date="2014" name="BMC Genomics">
        <title>An improved genome release (version Mt4.0) for the model legume Medicago truncatula.</title>
        <authorList>
            <person name="Tang H."/>
            <person name="Krishnakumar V."/>
            <person name="Bidwell S."/>
            <person name="Rosen B."/>
            <person name="Chan A."/>
            <person name="Zhou S."/>
            <person name="Gentzbittel L."/>
            <person name="Childs K.L."/>
            <person name="Yandell M."/>
            <person name="Gundlach H."/>
            <person name="Mayer K.F."/>
            <person name="Schwartz D.C."/>
            <person name="Town C.D."/>
        </authorList>
    </citation>
    <scope>GENOME REANNOTATION</scope>
    <source>
        <strain evidence="16 17">cv. Jemalong A17</strain>
    </source>
</reference>
<dbReference type="InterPro" id="IPR052232">
    <property type="entry name" value="RLK_Ser/Thr-Kinase"/>
</dbReference>
<proteinExistence type="predicted"/>
<keyword evidence="17" id="KW-1185">Reference proteome</keyword>
<evidence type="ECO:0000256" key="5">
    <source>
        <dbReference type="ARBA" id="ARBA00022692"/>
    </source>
</evidence>
<keyword evidence="8" id="KW-0067">ATP-binding</keyword>
<evidence type="ECO:0000313" key="16">
    <source>
        <dbReference type="EnsemblPlants" id="AES77995"/>
    </source>
</evidence>
<keyword evidence="6" id="KW-0547">Nucleotide-binding</keyword>
<evidence type="ECO:0000256" key="13">
    <source>
        <dbReference type="SAM" id="MobiDB-lite"/>
    </source>
</evidence>
<dbReference type="eggNOG" id="KOG1187">
    <property type="taxonomic scope" value="Eukaryota"/>
</dbReference>
<keyword evidence="10 14" id="KW-0472">Membrane</keyword>
<evidence type="ECO:0000256" key="12">
    <source>
        <dbReference type="ARBA" id="ARBA00048679"/>
    </source>
</evidence>
<evidence type="ECO:0000256" key="8">
    <source>
        <dbReference type="ARBA" id="ARBA00022840"/>
    </source>
</evidence>
<evidence type="ECO:0000256" key="2">
    <source>
        <dbReference type="ARBA" id="ARBA00012513"/>
    </source>
</evidence>
<dbReference type="EMBL" id="CM001223">
    <property type="protein sequence ID" value="AES77995.1"/>
    <property type="molecule type" value="Genomic_DNA"/>
</dbReference>
<dbReference type="Gene3D" id="3.30.200.20">
    <property type="entry name" value="Phosphorylase Kinase, domain 1"/>
    <property type="match status" value="1"/>
</dbReference>
<dbReference type="PANTHER" id="PTHR47984">
    <property type="entry name" value="OS01G0323000 PROTEIN"/>
    <property type="match status" value="1"/>
</dbReference>
<dbReference type="GO" id="GO:0005524">
    <property type="term" value="F:ATP binding"/>
    <property type="evidence" value="ECO:0007669"/>
    <property type="project" value="UniProtKB-KW"/>
</dbReference>
<keyword evidence="4" id="KW-0808">Transferase</keyword>
<dbReference type="PaxDb" id="3880-AES77995"/>
<evidence type="ECO:0000256" key="7">
    <source>
        <dbReference type="ARBA" id="ARBA00022777"/>
    </source>
</evidence>
<name>G7KVM8_MEDTR</name>
<comment type="catalytic activity">
    <reaction evidence="11">
        <text>L-threonyl-[protein] + ATP = O-phospho-L-threonyl-[protein] + ADP + H(+)</text>
        <dbReference type="Rhea" id="RHEA:46608"/>
        <dbReference type="Rhea" id="RHEA-COMP:11060"/>
        <dbReference type="Rhea" id="RHEA-COMP:11605"/>
        <dbReference type="ChEBI" id="CHEBI:15378"/>
        <dbReference type="ChEBI" id="CHEBI:30013"/>
        <dbReference type="ChEBI" id="CHEBI:30616"/>
        <dbReference type="ChEBI" id="CHEBI:61977"/>
        <dbReference type="ChEBI" id="CHEBI:456216"/>
        <dbReference type="EC" id="2.7.11.1"/>
    </reaction>
</comment>
<feature type="region of interest" description="Disordered" evidence="13">
    <location>
        <begin position="191"/>
        <end position="224"/>
    </location>
</feature>
<dbReference type="EC" id="2.7.11.1" evidence="2"/>
<dbReference type="STRING" id="3880.G7KVM8"/>
<organism evidence="15 17">
    <name type="scientific">Medicago truncatula</name>
    <name type="common">Barrel medic</name>
    <name type="synonym">Medicago tribuloides</name>
    <dbReference type="NCBI Taxonomy" id="3880"/>
    <lineage>
        <taxon>Eukaryota</taxon>
        <taxon>Viridiplantae</taxon>
        <taxon>Streptophyta</taxon>
        <taxon>Embryophyta</taxon>
        <taxon>Tracheophyta</taxon>
        <taxon>Spermatophyta</taxon>
        <taxon>Magnoliopsida</taxon>
        <taxon>eudicotyledons</taxon>
        <taxon>Gunneridae</taxon>
        <taxon>Pentapetalae</taxon>
        <taxon>rosids</taxon>
        <taxon>fabids</taxon>
        <taxon>Fabales</taxon>
        <taxon>Fabaceae</taxon>
        <taxon>Papilionoideae</taxon>
        <taxon>50 kb inversion clade</taxon>
        <taxon>NPAAA clade</taxon>
        <taxon>Hologalegina</taxon>
        <taxon>IRL clade</taxon>
        <taxon>Trifolieae</taxon>
        <taxon>Medicago</taxon>
    </lineage>
</organism>
<comment type="subcellular location">
    <subcellularLocation>
        <location evidence="1">Membrane</location>
        <topology evidence="1">Single-pass membrane protein</topology>
    </subcellularLocation>
</comment>
<feature type="transmembrane region" description="Helical" evidence="14">
    <location>
        <begin position="237"/>
        <end position="259"/>
    </location>
</feature>
<dbReference type="Proteomes" id="UP000002051">
    <property type="component" value="Unassembled WGS sequence"/>
</dbReference>
<protein>
    <recommendedName>
        <fullName evidence="2">non-specific serine/threonine protein kinase</fullName>
        <ecNumber evidence="2">2.7.11.1</ecNumber>
    </recommendedName>
</protein>
<gene>
    <name evidence="15" type="ordered locus">MTR_7g022760</name>
</gene>
<evidence type="ECO:0000256" key="4">
    <source>
        <dbReference type="ARBA" id="ARBA00022679"/>
    </source>
</evidence>